<dbReference type="PANTHER" id="PTHR43037:SF5">
    <property type="entry name" value="FERULOYL ESTERASE"/>
    <property type="match status" value="1"/>
</dbReference>
<keyword evidence="6" id="KW-1185">Reference proteome</keyword>
<dbReference type="GO" id="GO:0016787">
    <property type="term" value="F:hydrolase activity"/>
    <property type="evidence" value="ECO:0007669"/>
    <property type="project" value="UniProtKB-KW"/>
</dbReference>
<evidence type="ECO:0000256" key="4">
    <source>
        <dbReference type="SAM" id="Phobius"/>
    </source>
</evidence>
<dbReference type="Gene3D" id="3.40.50.1820">
    <property type="entry name" value="alpha/beta hydrolase"/>
    <property type="match status" value="1"/>
</dbReference>
<feature type="region of interest" description="Disordered" evidence="3">
    <location>
        <begin position="85"/>
        <end position="149"/>
    </location>
</feature>
<evidence type="ECO:0000313" key="6">
    <source>
        <dbReference type="Proteomes" id="UP000234331"/>
    </source>
</evidence>
<dbReference type="Proteomes" id="UP000234331">
    <property type="component" value="Unassembled WGS sequence"/>
</dbReference>
<dbReference type="AlphaFoldDB" id="A0A2I2KKD0"/>
<keyword evidence="1" id="KW-0732">Signal</keyword>
<dbReference type="GO" id="GO:0005576">
    <property type="term" value="C:extracellular region"/>
    <property type="evidence" value="ECO:0007669"/>
    <property type="project" value="InterPro"/>
</dbReference>
<protein>
    <submittedName>
        <fullName evidence="5">Poly(3-hydroxybutyrate) depolymerase</fullName>
    </submittedName>
</protein>
<keyword evidence="4" id="KW-0812">Transmembrane</keyword>
<keyword evidence="4" id="KW-0472">Membrane</keyword>
<name>A0A2I2KKD0_9ACTN</name>
<feature type="transmembrane region" description="Helical" evidence="4">
    <location>
        <begin position="20"/>
        <end position="39"/>
    </location>
</feature>
<keyword evidence="4" id="KW-1133">Transmembrane helix</keyword>
<dbReference type="InterPro" id="IPR050955">
    <property type="entry name" value="Plant_Biomass_Hydrol_Est"/>
</dbReference>
<evidence type="ECO:0000256" key="3">
    <source>
        <dbReference type="SAM" id="MobiDB-lite"/>
    </source>
</evidence>
<dbReference type="EMBL" id="FZMO01000031">
    <property type="protein sequence ID" value="SNQ46115.1"/>
    <property type="molecule type" value="Genomic_DNA"/>
</dbReference>
<evidence type="ECO:0000256" key="1">
    <source>
        <dbReference type="ARBA" id="ARBA00022729"/>
    </source>
</evidence>
<gene>
    <name evidence="5" type="ORF">FRACA_1260013</name>
</gene>
<dbReference type="RefSeq" id="WP_243407164.1">
    <property type="nucleotide sequence ID" value="NZ_FZMO01000031.1"/>
</dbReference>
<dbReference type="Pfam" id="PF10503">
    <property type="entry name" value="Esterase_PHB"/>
    <property type="match status" value="1"/>
</dbReference>
<evidence type="ECO:0000313" key="5">
    <source>
        <dbReference type="EMBL" id="SNQ46115.1"/>
    </source>
</evidence>
<organism evidence="5 6">
    <name type="scientific">Frankia canadensis</name>
    <dbReference type="NCBI Taxonomy" id="1836972"/>
    <lineage>
        <taxon>Bacteria</taxon>
        <taxon>Bacillati</taxon>
        <taxon>Actinomycetota</taxon>
        <taxon>Actinomycetes</taxon>
        <taxon>Frankiales</taxon>
        <taxon>Frankiaceae</taxon>
        <taxon>Frankia</taxon>
    </lineage>
</organism>
<dbReference type="InterPro" id="IPR029058">
    <property type="entry name" value="AB_hydrolase_fold"/>
</dbReference>
<keyword evidence="2" id="KW-0378">Hydrolase</keyword>
<feature type="compositionally biased region" description="Low complexity" evidence="3">
    <location>
        <begin position="107"/>
        <end position="134"/>
    </location>
</feature>
<sequence>MSVLGWVRDGLSGRGRRRHAVAVAVVVLVGLVGIVAAALPSSSSATTAASVAAALAPTALAPTALAPTALAPTALLPTARAAAPAAAGNPAPDLPRVGDVPQAETDPALPSTAATQTPAATRMPAVPGSPATAGPAGGQGGGVDPTRRLTSGRTYELHSDLWLTPEFRGAPRPLVIMLHGLVNTADSLREASAADPFADTHGFAVAYGVAVRGAWNAGGCCGDATADDVDYIRQIVDDAARHVPVDRSRVYVWGFSNGGMLAARIACEAPDLVAAVGMVGGQVMASCPTVPVRMLHIHGTADTTVPWRGGWSDYLHMNLPDGETEASRFAPGSEIRHQLWDGGHTWPWWAVGALWDFSSPASLAAVGRGGIVSVLSAPLP</sequence>
<proteinExistence type="predicted"/>
<accession>A0A2I2KKD0</accession>
<evidence type="ECO:0000256" key="2">
    <source>
        <dbReference type="ARBA" id="ARBA00022801"/>
    </source>
</evidence>
<dbReference type="SUPFAM" id="SSF53474">
    <property type="entry name" value="alpha/beta-Hydrolases"/>
    <property type="match status" value="1"/>
</dbReference>
<reference evidence="5 6" key="1">
    <citation type="submission" date="2017-06" db="EMBL/GenBank/DDBJ databases">
        <authorList>
            <person name="Kim H.J."/>
            <person name="Triplett B.A."/>
        </authorList>
    </citation>
    <scope>NUCLEOTIDE SEQUENCE [LARGE SCALE GENOMIC DNA]</scope>
    <source>
        <strain evidence="5">FRACA_ARgP5</strain>
    </source>
</reference>
<dbReference type="InterPro" id="IPR010126">
    <property type="entry name" value="Esterase_phb"/>
</dbReference>
<dbReference type="PANTHER" id="PTHR43037">
    <property type="entry name" value="UNNAMED PRODUCT-RELATED"/>
    <property type="match status" value="1"/>
</dbReference>